<keyword evidence="3" id="KW-1185">Reference proteome</keyword>
<dbReference type="Proteomes" id="UP000018144">
    <property type="component" value="Unassembled WGS sequence"/>
</dbReference>
<evidence type="ECO:0000313" key="3">
    <source>
        <dbReference type="Proteomes" id="UP000018144"/>
    </source>
</evidence>
<reference evidence="2 3" key="1">
    <citation type="journal article" date="2013" name="PLoS Genet.">
        <title>The genome and development-dependent transcriptomes of Pyronema confluens: a window into fungal evolution.</title>
        <authorList>
            <person name="Traeger S."/>
            <person name="Altegoer F."/>
            <person name="Freitag M."/>
            <person name="Gabaldon T."/>
            <person name="Kempken F."/>
            <person name="Kumar A."/>
            <person name="Marcet-Houben M."/>
            <person name="Poggeler S."/>
            <person name="Stajich J.E."/>
            <person name="Nowrousian M."/>
        </authorList>
    </citation>
    <scope>NUCLEOTIDE SEQUENCE [LARGE SCALE GENOMIC DNA]</scope>
    <source>
        <strain evidence="3">CBS 100304</strain>
        <tissue evidence="2">Vegetative mycelium</tissue>
    </source>
</reference>
<accession>U4LAU2</accession>
<proteinExistence type="predicted"/>
<sequence>MLIRCISVPPPKVSEVKLVGCGDESLKPNEDNRGLEKRSREVERR</sequence>
<dbReference type="AlphaFoldDB" id="U4LAU2"/>
<organism evidence="2 3">
    <name type="scientific">Pyronema omphalodes (strain CBS 100304)</name>
    <name type="common">Pyronema confluens</name>
    <dbReference type="NCBI Taxonomy" id="1076935"/>
    <lineage>
        <taxon>Eukaryota</taxon>
        <taxon>Fungi</taxon>
        <taxon>Dikarya</taxon>
        <taxon>Ascomycota</taxon>
        <taxon>Pezizomycotina</taxon>
        <taxon>Pezizomycetes</taxon>
        <taxon>Pezizales</taxon>
        <taxon>Pyronemataceae</taxon>
        <taxon>Pyronema</taxon>
    </lineage>
</organism>
<name>U4LAU2_PYROM</name>
<gene>
    <name evidence="2" type="ORF">PCON_06868</name>
</gene>
<dbReference type="EMBL" id="HF935349">
    <property type="protein sequence ID" value="CCX07279.1"/>
    <property type="molecule type" value="Genomic_DNA"/>
</dbReference>
<protein>
    <submittedName>
        <fullName evidence="2">Uncharacterized protein</fullName>
    </submittedName>
</protein>
<feature type="region of interest" description="Disordered" evidence="1">
    <location>
        <begin position="22"/>
        <end position="45"/>
    </location>
</feature>
<evidence type="ECO:0000256" key="1">
    <source>
        <dbReference type="SAM" id="MobiDB-lite"/>
    </source>
</evidence>
<evidence type="ECO:0000313" key="2">
    <source>
        <dbReference type="EMBL" id="CCX07279.1"/>
    </source>
</evidence>
<feature type="compositionally biased region" description="Basic and acidic residues" evidence="1">
    <location>
        <begin position="24"/>
        <end position="45"/>
    </location>
</feature>